<proteinExistence type="inferred from homology"/>
<dbReference type="InterPro" id="IPR036388">
    <property type="entry name" value="WH-like_DNA-bd_sf"/>
</dbReference>
<dbReference type="NCBIfam" id="TIGR02937">
    <property type="entry name" value="sigma70-ECF"/>
    <property type="match status" value="1"/>
</dbReference>
<evidence type="ECO:0000256" key="1">
    <source>
        <dbReference type="ARBA" id="ARBA00010641"/>
    </source>
</evidence>
<reference evidence="8 9" key="1">
    <citation type="journal article" date="2019" name="Int. J. Syst. Evol. Microbiol.">
        <title>The Global Catalogue of Microorganisms (GCM) 10K type strain sequencing project: providing services to taxonomists for standard genome sequencing and annotation.</title>
        <authorList>
            <consortium name="The Broad Institute Genomics Platform"/>
            <consortium name="The Broad Institute Genome Sequencing Center for Infectious Disease"/>
            <person name="Wu L."/>
            <person name="Ma J."/>
        </authorList>
    </citation>
    <scope>NUCLEOTIDE SEQUENCE [LARGE SCALE GENOMIC DNA]</scope>
    <source>
        <strain evidence="8 9">JCM 16013</strain>
    </source>
</reference>
<evidence type="ECO:0000256" key="4">
    <source>
        <dbReference type="ARBA" id="ARBA00023125"/>
    </source>
</evidence>
<dbReference type="RefSeq" id="WP_344659335.1">
    <property type="nucleotide sequence ID" value="NZ_BAAAQM010000028.1"/>
</dbReference>
<dbReference type="CDD" id="cd06171">
    <property type="entry name" value="Sigma70_r4"/>
    <property type="match status" value="1"/>
</dbReference>
<evidence type="ECO:0000313" key="9">
    <source>
        <dbReference type="Proteomes" id="UP001499854"/>
    </source>
</evidence>
<accession>A0ABN2S655</accession>
<keyword evidence="4" id="KW-0238">DNA-binding</keyword>
<dbReference type="PANTHER" id="PTHR43133">
    <property type="entry name" value="RNA POLYMERASE ECF-TYPE SIGMA FACTO"/>
    <property type="match status" value="1"/>
</dbReference>
<dbReference type="Gene3D" id="1.10.1740.10">
    <property type="match status" value="1"/>
</dbReference>
<dbReference type="InterPro" id="IPR014325">
    <property type="entry name" value="RNA_pol_sigma-E_actinobac"/>
</dbReference>
<dbReference type="InterPro" id="IPR013324">
    <property type="entry name" value="RNA_pol_sigma_r3/r4-like"/>
</dbReference>
<feature type="compositionally biased region" description="Basic and acidic residues" evidence="6">
    <location>
        <begin position="91"/>
        <end position="101"/>
    </location>
</feature>
<keyword evidence="3" id="KW-0731">Sigma factor</keyword>
<dbReference type="Gene3D" id="1.10.10.10">
    <property type="entry name" value="Winged helix-like DNA-binding domain superfamily/Winged helix DNA-binding domain"/>
    <property type="match status" value="1"/>
</dbReference>
<comment type="similarity">
    <text evidence="1">Belongs to the sigma-70 factor family. ECF subfamily.</text>
</comment>
<keyword evidence="9" id="KW-1185">Reference proteome</keyword>
<evidence type="ECO:0000259" key="7">
    <source>
        <dbReference type="Pfam" id="PF08281"/>
    </source>
</evidence>
<feature type="domain" description="RNA polymerase sigma factor 70 region 4 type 2" evidence="7">
    <location>
        <begin position="106"/>
        <end position="158"/>
    </location>
</feature>
<dbReference type="PANTHER" id="PTHR43133:SF50">
    <property type="entry name" value="ECF RNA POLYMERASE SIGMA FACTOR SIGM"/>
    <property type="match status" value="1"/>
</dbReference>
<dbReference type="EMBL" id="BAAAQM010000028">
    <property type="protein sequence ID" value="GAA1981077.1"/>
    <property type="molecule type" value="Genomic_DNA"/>
</dbReference>
<dbReference type="SUPFAM" id="SSF88946">
    <property type="entry name" value="Sigma2 domain of RNA polymerase sigma factors"/>
    <property type="match status" value="1"/>
</dbReference>
<gene>
    <name evidence="8" type="ORF">GCM10009838_47830</name>
</gene>
<name>A0ABN2S655_9ACTN</name>
<protein>
    <submittedName>
        <fullName evidence="8">SigE family RNA polymerase sigma factor</fullName>
    </submittedName>
</protein>
<dbReference type="InterPro" id="IPR039425">
    <property type="entry name" value="RNA_pol_sigma-70-like"/>
</dbReference>
<sequence>MDIEEERRFREFVGARSKALLQTAYLLTGDWEHSRDLVQGALASLARRWGQLSDPARAEAYARKAVYHAHVDKTRRLSWRRERSTAAVPDRPARDADPADTVADRDEVMEALRQLPPGQRAVVVLRYFEDRSDAEIADVLGVSTGTVRSQHHKALKALRVTVSTREAEAAW</sequence>
<dbReference type="NCBIfam" id="TIGR02983">
    <property type="entry name" value="SigE-fam_strep"/>
    <property type="match status" value="1"/>
</dbReference>
<dbReference type="InterPro" id="IPR014284">
    <property type="entry name" value="RNA_pol_sigma-70_dom"/>
</dbReference>
<dbReference type="SUPFAM" id="SSF88659">
    <property type="entry name" value="Sigma3 and sigma4 domains of RNA polymerase sigma factors"/>
    <property type="match status" value="1"/>
</dbReference>
<dbReference type="InterPro" id="IPR013325">
    <property type="entry name" value="RNA_pol_sigma_r2"/>
</dbReference>
<evidence type="ECO:0000313" key="8">
    <source>
        <dbReference type="EMBL" id="GAA1981077.1"/>
    </source>
</evidence>
<feature type="region of interest" description="Disordered" evidence="6">
    <location>
        <begin position="82"/>
        <end position="101"/>
    </location>
</feature>
<dbReference type="Pfam" id="PF08281">
    <property type="entry name" value="Sigma70_r4_2"/>
    <property type="match status" value="1"/>
</dbReference>
<evidence type="ECO:0000256" key="5">
    <source>
        <dbReference type="ARBA" id="ARBA00023163"/>
    </source>
</evidence>
<evidence type="ECO:0000256" key="6">
    <source>
        <dbReference type="SAM" id="MobiDB-lite"/>
    </source>
</evidence>
<evidence type="ECO:0000256" key="2">
    <source>
        <dbReference type="ARBA" id="ARBA00023015"/>
    </source>
</evidence>
<dbReference type="Proteomes" id="UP001499854">
    <property type="component" value="Unassembled WGS sequence"/>
</dbReference>
<evidence type="ECO:0000256" key="3">
    <source>
        <dbReference type="ARBA" id="ARBA00023082"/>
    </source>
</evidence>
<keyword evidence="2" id="KW-0805">Transcription regulation</keyword>
<keyword evidence="5" id="KW-0804">Transcription</keyword>
<dbReference type="InterPro" id="IPR013249">
    <property type="entry name" value="RNA_pol_sigma70_r4_t2"/>
</dbReference>
<organism evidence="8 9">
    <name type="scientific">Catenulispora subtropica</name>
    <dbReference type="NCBI Taxonomy" id="450798"/>
    <lineage>
        <taxon>Bacteria</taxon>
        <taxon>Bacillati</taxon>
        <taxon>Actinomycetota</taxon>
        <taxon>Actinomycetes</taxon>
        <taxon>Catenulisporales</taxon>
        <taxon>Catenulisporaceae</taxon>
        <taxon>Catenulispora</taxon>
    </lineage>
</organism>
<comment type="caution">
    <text evidence="8">The sequence shown here is derived from an EMBL/GenBank/DDBJ whole genome shotgun (WGS) entry which is preliminary data.</text>
</comment>